<proteinExistence type="predicted"/>
<evidence type="ECO:0000313" key="1">
    <source>
        <dbReference type="EMBL" id="GES24664.1"/>
    </source>
</evidence>
<evidence type="ECO:0000313" key="2">
    <source>
        <dbReference type="Proteomes" id="UP000377595"/>
    </source>
</evidence>
<gene>
    <name evidence="1" type="ORF">Aple_075630</name>
</gene>
<organism evidence="1 2">
    <name type="scientific">Acrocarpospora pleiomorpha</name>
    <dbReference type="NCBI Taxonomy" id="90975"/>
    <lineage>
        <taxon>Bacteria</taxon>
        <taxon>Bacillati</taxon>
        <taxon>Actinomycetota</taxon>
        <taxon>Actinomycetes</taxon>
        <taxon>Streptosporangiales</taxon>
        <taxon>Streptosporangiaceae</taxon>
        <taxon>Acrocarpospora</taxon>
    </lineage>
</organism>
<dbReference type="AlphaFoldDB" id="A0A5M3XTQ7"/>
<sequence length="115" mass="12523">MYSSNDRLRACIGPFEGSDGLGQAKRIEFGGQFSRQTPAWNCLYSAKPALEAKPQRANLRISLIRARTVQRGENMDNKLLINDVRAHRQASPASASSAAAVLGNGAVSPPREWIN</sequence>
<accession>A0A5M3XTQ7</accession>
<keyword evidence="2" id="KW-1185">Reference proteome</keyword>
<name>A0A5M3XTQ7_9ACTN</name>
<protein>
    <submittedName>
        <fullName evidence="1">Uncharacterized protein</fullName>
    </submittedName>
</protein>
<comment type="caution">
    <text evidence="1">The sequence shown here is derived from an EMBL/GenBank/DDBJ whole genome shotgun (WGS) entry which is preliminary data.</text>
</comment>
<reference evidence="1 2" key="1">
    <citation type="submission" date="2019-10" db="EMBL/GenBank/DDBJ databases">
        <title>Whole genome shotgun sequence of Acrocarpospora pleiomorpha NBRC 16267.</title>
        <authorList>
            <person name="Ichikawa N."/>
            <person name="Kimura A."/>
            <person name="Kitahashi Y."/>
            <person name="Komaki H."/>
            <person name="Oguchi A."/>
        </authorList>
    </citation>
    <scope>NUCLEOTIDE SEQUENCE [LARGE SCALE GENOMIC DNA]</scope>
    <source>
        <strain evidence="1 2">NBRC 16267</strain>
    </source>
</reference>
<dbReference type="EMBL" id="BLAF01000055">
    <property type="protein sequence ID" value="GES24664.1"/>
    <property type="molecule type" value="Genomic_DNA"/>
</dbReference>
<dbReference type="Proteomes" id="UP000377595">
    <property type="component" value="Unassembled WGS sequence"/>
</dbReference>